<evidence type="ECO:0000313" key="2">
    <source>
        <dbReference type="EMBL" id="TPX15377.1"/>
    </source>
</evidence>
<comment type="caution">
    <text evidence="2">The sequence shown here is derived from an EMBL/GenBank/DDBJ whole genome shotgun (WGS) entry which is preliminary data.</text>
</comment>
<evidence type="ECO:0000313" key="3">
    <source>
        <dbReference type="Proteomes" id="UP000319257"/>
    </source>
</evidence>
<dbReference type="RefSeq" id="XP_030997088.1">
    <property type="nucleotide sequence ID" value="XM_031139088.1"/>
</dbReference>
<name>A0A507B6H2_9PEZI</name>
<dbReference type="EMBL" id="SKBQ01000022">
    <property type="protein sequence ID" value="TPX15377.1"/>
    <property type="molecule type" value="Genomic_DNA"/>
</dbReference>
<dbReference type="InParanoid" id="A0A507B6H2"/>
<feature type="region of interest" description="Disordered" evidence="1">
    <location>
        <begin position="21"/>
        <end position="46"/>
    </location>
</feature>
<dbReference type="GeneID" id="41972101"/>
<accession>A0A507B6H2</accession>
<proteinExistence type="predicted"/>
<evidence type="ECO:0000256" key="1">
    <source>
        <dbReference type="SAM" id="MobiDB-lite"/>
    </source>
</evidence>
<reference evidence="2 3" key="1">
    <citation type="submission" date="2019-06" db="EMBL/GenBank/DDBJ databases">
        <title>Draft genome sequence of the filamentous fungus Phialemoniopsis curvata isolated from diesel fuel.</title>
        <authorList>
            <person name="Varaljay V.A."/>
            <person name="Lyon W.J."/>
            <person name="Crouch A.L."/>
            <person name="Drake C.E."/>
            <person name="Hollomon J.M."/>
            <person name="Nadeau L.J."/>
            <person name="Nunn H.S."/>
            <person name="Stevenson B.S."/>
            <person name="Bojanowski C.L."/>
            <person name="Crookes-Goodson W.J."/>
        </authorList>
    </citation>
    <scope>NUCLEOTIDE SEQUENCE [LARGE SCALE GENOMIC DNA]</scope>
    <source>
        <strain evidence="2 3">D216</strain>
    </source>
</reference>
<sequence>MQISTIGFNGNPMQLEASTTPYQMSDRTTRLKKRPKERIKEGEDDSFKKKPDLRCHRFTHYRWKEPCIQCDKVLPTAGAFRLHTCLDGRPTKEQIGNREELIEVKLGIRIEYASINTVSSEALTAQDANQFGTQNNTSIHTANCVSKDVQCSLSNAPNGDPTDIPSDVPSNVPSDVPSNILDCVPMRDPSGVRTNPILVHNMNNANIQ</sequence>
<dbReference type="AlphaFoldDB" id="A0A507B6H2"/>
<gene>
    <name evidence="2" type="ORF">E0L32_004654</name>
</gene>
<keyword evidence="3" id="KW-1185">Reference proteome</keyword>
<protein>
    <submittedName>
        <fullName evidence="2">Uncharacterized protein</fullName>
    </submittedName>
</protein>
<organism evidence="2 3">
    <name type="scientific">Thyridium curvatum</name>
    <dbReference type="NCBI Taxonomy" id="1093900"/>
    <lineage>
        <taxon>Eukaryota</taxon>
        <taxon>Fungi</taxon>
        <taxon>Dikarya</taxon>
        <taxon>Ascomycota</taxon>
        <taxon>Pezizomycotina</taxon>
        <taxon>Sordariomycetes</taxon>
        <taxon>Sordariomycetidae</taxon>
        <taxon>Thyridiales</taxon>
        <taxon>Thyridiaceae</taxon>
        <taxon>Thyridium</taxon>
    </lineage>
</organism>
<dbReference type="Proteomes" id="UP000319257">
    <property type="component" value="Unassembled WGS sequence"/>
</dbReference>